<name>A0ABT9XM01_9BACL</name>
<evidence type="ECO:0000256" key="2">
    <source>
        <dbReference type="ARBA" id="ARBA00023315"/>
    </source>
</evidence>
<dbReference type="Proteomes" id="UP001232973">
    <property type="component" value="Unassembled WGS sequence"/>
</dbReference>
<comment type="caution">
    <text evidence="4">The sequence shown here is derived from an EMBL/GenBank/DDBJ whole genome shotgun (WGS) entry which is preliminary data.</text>
</comment>
<dbReference type="InterPro" id="IPR000182">
    <property type="entry name" value="GNAT_dom"/>
</dbReference>
<dbReference type="PANTHER" id="PTHR43877">
    <property type="entry name" value="AMINOALKYLPHOSPHONATE N-ACETYLTRANSFERASE-RELATED-RELATED"/>
    <property type="match status" value="1"/>
</dbReference>
<accession>A0ABT9XM01</accession>
<dbReference type="InterPro" id="IPR016181">
    <property type="entry name" value="Acyl_CoA_acyltransferase"/>
</dbReference>
<organism evidence="4 5">
    <name type="scientific">Alicyclobacillus cycloheptanicus</name>
    <dbReference type="NCBI Taxonomy" id="1457"/>
    <lineage>
        <taxon>Bacteria</taxon>
        <taxon>Bacillati</taxon>
        <taxon>Bacillota</taxon>
        <taxon>Bacilli</taxon>
        <taxon>Bacillales</taxon>
        <taxon>Alicyclobacillaceae</taxon>
        <taxon>Alicyclobacillus</taxon>
    </lineage>
</organism>
<evidence type="ECO:0000256" key="1">
    <source>
        <dbReference type="ARBA" id="ARBA00022679"/>
    </source>
</evidence>
<evidence type="ECO:0000313" key="4">
    <source>
        <dbReference type="EMBL" id="MDQ0191332.1"/>
    </source>
</evidence>
<sequence length="169" mass="19325">MNQFTRRKAAMTIEIRTATLCDADDIYSVMMDAYSEYRSVPGSSSALNETADSIRDSIKLGKERAVVGLVDGIAIACVRYRLEDGVYFYRLAVRREWQGRGVAKRLLLHLEALAKAEMQPRIWCKVRYSVPRNVHLYRSLGYVKLGEEWIHKDGGVTLEVWTMSKDLFA</sequence>
<dbReference type="RefSeq" id="WP_274455494.1">
    <property type="nucleotide sequence ID" value="NZ_CP067097.1"/>
</dbReference>
<protein>
    <submittedName>
        <fullName evidence="4">Ribosomal protein S18 acetylase RimI-like enzyme</fullName>
    </submittedName>
</protein>
<dbReference type="Gene3D" id="3.40.630.30">
    <property type="match status" value="1"/>
</dbReference>
<dbReference type="EMBL" id="JAUSTP010000038">
    <property type="protein sequence ID" value="MDQ0191332.1"/>
    <property type="molecule type" value="Genomic_DNA"/>
</dbReference>
<dbReference type="Pfam" id="PF00583">
    <property type="entry name" value="Acetyltransf_1"/>
    <property type="match status" value="1"/>
</dbReference>
<reference evidence="4 5" key="1">
    <citation type="submission" date="2023-07" db="EMBL/GenBank/DDBJ databases">
        <title>Genomic Encyclopedia of Type Strains, Phase IV (KMG-IV): sequencing the most valuable type-strain genomes for metagenomic binning, comparative biology and taxonomic classification.</title>
        <authorList>
            <person name="Goeker M."/>
        </authorList>
    </citation>
    <scope>NUCLEOTIDE SEQUENCE [LARGE SCALE GENOMIC DNA]</scope>
    <source>
        <strain evidence="4 5">DSM 4006</strain>
    </source>
</reference>
<keyword evidence="2" id="KW-0012">Acyltransferase</keyword>
<dbReference type="CDD" id="cd04301">
    <property type="entry name" value="NAT_SF"/>
    <property type="match status" value="1"/>
</dbReference>
<evidence type="ECO:0000259" key="3">
    <source>
        <dbReference type="PROSITE" id="PS51186"/>
    </source>
</evidence>
<keyword evidence="1" id="KW-0808">Transferase</keyword>
<evidence type="ECO:0000313" key="5">
    <source>
        <dbReference type="Proteomes" id="UP001232973"/>
    </source>
</evidence>
<feature type="domain" description="N-acetyltransferase" evidence="3">
    <location>
        <begin position="13"/>
        <end position="168"/>
    </location>
</feature>
<dbReference type="PROSITE" id="PS51186">
    <property type="entry name" value="GNAT"/>
    <property type="match status" value="1"/>
</dbReference>
<dbReference type="SUPFAM" id="SSF55729">
    <property type="entry name" value="Acyl-CoA N-acyltransferases (Nat)"/>
    <property type="match status" value="1"/>
</dbReference>
<keyword evidence="5" id="KW-1185">Reference proteome</keyword>
<gene>
    <name evidence="4" type="ORF">J2S03_003203</name>
</gene>
<proteinExistence type="predicted"/>
<dbReference type="InterPro" id="IPR050832">
    <property type="entry name" value="Bact_Acetyltransf"/>
</dbReference>